<evidence type="ECO:0000313" key="3">
    <source>
        <dbReference type="Proteomes" id="UP000092932"/>
    </source>
</evidence>
<dbReference type="RefSeq" id="WP_067677196.1">
    <property type="nucleotide sequence ID" value="NZ_CP016591.1"/>
</dbReference>
<keyword evidence="3" id="KW-1185">Reference proteome</keyword>
<dbReference type="Pfam" id="PF05545">
    <property type="entry name" value="FixQ"/>
    <property type="match status" value="1"/>
</dbReference>
<dbReference type="OrthoDB" id="9801588at2"/>
<name>A0A1B2ABZ7_9SPHN</name>
<proteinExistence type="predicted"/>
<evidence type="ECO:0000313" key="2">
    <source>
        <dbReference type="EMBL" id="ANY19631.1"/>
    </source>
</evidence>
<evidence type="ECO:0000256" key="1">
    <source>
        <dbReference type="SAM" id="Phobius"/>
    </source>
</evidence>
<organism evidence="2 3">
    <name type="scientific">Tsuneonella dongtanensis</name>
    <dbReference type="NCBI Taxonomy" id="692370"/>
    <lineage>
        <taxon>Bacteria</taxon>
        <taxon>Pseudomonadati</taxon>
        <taxon>Pseudomonadota</taxon>
        <taxon>Alphaproteobacteria</taxon>
        <taxon>Sphingomonadales</taxon>
        <taxon>Erythrobacteraceae</taxon>
        <taxon>Tsuneonella</taxon>
    </lineage>
</organism>
<dbReference type="AlphaFoldDB" id="A0A1B2ABZ7"/>
<keyword evidence="1" id="KW-0472">Membrane</keyword>
<accession>A0A1B2ABZ7</accession>
<dbReference type="KEGG" id="ado:A6F68_01112"/>
<dbReference type="CDD" id="cd01324">
    <property type="entry name" value="cbb3_Oxidase_CcoQ"/>
    <property type="match status" value="1"/>
</dbReference>
<feature type="transmembrane region" description="Helical" evidence="1">
    <location>
        <begin position="14"/>
        <end position="32"/>
    </location>
</feature>
<dbReference type="STRING" id="692370.A6F68_01112"/>
<gene>
    <name evidence="2" type="ORF">A6F68_01112</name>
</gene>
<dbReference type="InterPro" id="IPR008621">
    <property type="entry name" value="Cbb3-typ_cyt_oxidase_comp"/>
</dbReference>
<keyword evidence="1" id="KW-0812">Transmembrane</keyword>
<keyword evidence="1" id="KW-1133">Transmembrane helix</keyword>
<sequence>MSEYDTLRHLADTVGLVVMTIVFVGLCAWPFLPGKKHTNERMANSIFEGDDNGE</sequence>
<dbReference type="Proteomes" id="UP000092932">
    <property type="component" value="Chromosome"/>
</dbReference>
<reference evidence="2 3" key="1">
    <citation type="submission" date="2016-07" db="EMBL/GenBank/DDBJ databases">
        <title>Complete genome sequence of Altererythrobacter dongtanensis KCTC 22672, a type strain with esterase isolated from tidal flat.</title>
        <authorList>
            <person name="Cheng H."/>
            <person name="Wu Y.-H."/>
            <person name="Zhou P."/>
            <person name="Huo Y.-Y."/>
            <person name="Wang C.-S."/>
            <person name="Xu X.-W."/>
        </authorList>
    </citation>
    <scope>NUCLEOTIDE SEQUENCE [LARGE SCALE GENOMIC DNA]</scope>
    <source>
        <strain evidence="2 3">KCTC 22672</strain>
    </source>
</reference>
<protein>
    <submittedName>
        <fullName evidence="2">Cbb3-type cytochrome oxidase component FixQ</fullName>
    </submittedName>
</protein>
<dbReference type="EMBL" id="CP016591">
    <property type="protein sequence ID" value="ANY19631.1"/>
    <property type="molecule type" value="Genomic_DNA"/>
</dbReference>